<proteinExistence type="inferred from homology"/>
<comment type="caution">
    <text evidence="7">The sequence shown here is derived from an EMBL/GenBank/DDBJ whole genome shotgun (WGS) entry which is preliminary data.</text>
</comment>
<dbReference type="PANTHER" id="PTHR43133:SF46">
    <property type="entry name" value="RNA POLYMERASE SIGMA-70 FACTOR ECF SUBFAMILY"/>
    <property type="match status" value="1"/>
</dbReference>
<sequence>MQNENTLEIEWEKFLKGDRSSFEKIYNSNFKSLFLYALRFSKDDDLIKDVIQNVFINFWEKRNYIKEVKNVTVYLHRSVRNELLNRKRQEDKYAFDVLDEQVYAFDFELPLEARIIKKEELKETRQRLKHALENITDRQKEILYLKYVKGMTFEEISDTIGITVKASYKLHARAISSIRQNFGNNRYSIAFLISLYFS</sequence>
<feature type="domain" description="RNA polymerase sigma factor 70 region 4 type 2" evidence="6">
    <location>
        <begin position="126"/>
        <end position="175"/>
    </location>
</feature>
<dbReference type="Proteomes" id="UP001500167">
    <property type="component" value="Unassembled WGS sequence"/>
</dbReference>
<dbReference type="Pfam" id="PF08281">
    <property type="entry name" value="Sigma70_r4_2"/>
    <property type="match status" value="1"/>
</dbReference>
<dbReference type="InterPro" id="IPR014284">
    <property type="entry name" value="RNA_pol_sigma-70_dom"/>
</dbReference>
<keyword evidence="8" id="KW-1185">Reference proteome</keyword>
<organism evidence="7 8">
    <name type="scientific">Sphingobacterium ginsenosidimutans</name>
    <dbReference type="NCBI Taxonomy" id="687845"/>
    <lineage>
        <taxon>Bacteria</taxon>
        <taxon>Pseudomonadati</taxon>
        <taxon>Bacteroidota</taxon>
        <taxon>Sphingobacteriia</taxon>
        <taxon>Sphingobacteriales</taxon>
        <taxon>Sphingobacteriaceae</taxon>
        <taxon>Sphingobacterium</taxon>
    </lineage>
</organism>
<dbReference type="InterPro" id="IPR007627">
    <property type="entry name" value="RNA_pol_sigma70_r2"/>
</dbReference>
<dbReference type="InterPro" id="IPR013249">
    <property type="entry name" value="RNA_pol_sigma70_r4_t2"/>
</dbReference>
<dbReference type="Pfam" id="PF04542">
    <property type="entry name" value="Sigma70_r2"/>
    <property type="match status" value="1"/>
</dbReference>
<keyword evidence="3" id="KW-0731">Sigma factor</keyword>
<gene>
    <name evidence="7" type="ORF">GCM10022218_13780</name>
</gene>
<name>A0ABP7ZWV2_9SPHI</name>
<dbReference type="SUPFAM" id="SSF88946">
    <property type="entry name" value="Sigma2 domain of RNA polymerase sigma factors"/>
    <property type="match status" value="1"/>
</dbReference>
<dbReference type="EMBL" id="BAAAZK010000002">
    <property type="protein sequence ID" value="GAA4172336.1"/>
    <property type="molecule type" value="Genomic_DNA"/>
</dbReference>
<dbReference type="CDD" id="cd06171">
    <property type="entry name" value="Sigma70_r4"/>
    <property type="match status" value="1"/>
</dbReference>
<dbReference type="InterPro" id="IPR036388">
    <property type="entry name" value="WH-like_DNA-bd_sf"/>
</dbReference>
<dbReference type="InterPro" id="IPR013324">
    <property type="entry name" value="RNA_pol_sigma_r3/r4-like"/>
</dbReference>
<evidence type="ECO:0000259" key="6">
    <source>
        <dbReference type="Pfam" id="PF08281"/>
    </source>
</evidence>
<feature type="domain" description="RNA polymerase sigma-70 region 2" evidence="5">
    <location>
        <begin position="26"/>
        <end position="92"/>
    </location>
</feature>
<dbReference type="SUPFAM" id="SSF88659">
    <property type="entry name" value="Sigma3 and sigma4 domains of RNA polymerase sigma factors"/>
    <property type="match status" value="1"/>
</dbReference>
<reference evidence="8" key="1">
    <citation type="journal article" date="2019" name="Int. J. Syst. Evol. Microbiol.">
        <title>The Global Catalogue of Microorganisms (GCM) 10K type strain sequencing project: providing services to taxonomists for standard genome sequencing and annotation.</title>
        <authorList>
            <consortium name="The Broad Institute Genomics Platform"/>
            <consortium name="The Broad Institute Genome Sequencing Center for Infectious Disease"/>
            <person name="Wu L."/>
            <person name="Ma J."/>
        </authorList>
    </citation>
    <scope>NUCLEOTIDE SEQUENCE [LARGE SCALE GENOMIC DNA]</scope>
    <source>
        <strain evidence="8">JCM 16722</strain>
    </source>
</reference>
<dbReference type="InterPro" id="IPR013325">
    <property type="entry name" value="RNA_pol_sigma_r2"/>
</dbReference>
<evidence type="ECO:0000313" key="8">
    <source>
        <dbReference type="Proteomes" id="UP001500167"/>
    </source>
</evidence>
<evidence type="ECO:0000313" key="7">
    <source>
        <dbReference type="EMBL" id="GAA4172336.1"/>
    </source>
</evidence>
<dbReference type="PANTHER" id="PTHR43133">
    <property type="entry name" value="RNA POLYMERASE ECF-TYPE SIGMA FACTO"/>
    <property type="match status" value="1"/>
</dbReference>
<keyword evidence="2" id="KW-0805">Transcription regulation</keyword>
<evidence type="ECO:0000256" key="3">
    <source>
        <dbReference type="ARBA" id="ARBA00023082"/>
    </source>
</evidence>
<dbReference type="Gene3D" id="1.10.1740.10">
    <property type="match status" value="1"/>
</dbReference>
<comment type="similarity">
    <text evidence="1">Belongs to the sigma-70 factor family. ECF subfamily.</text>
</comment>
<evidence type="ECO:0000256" key="4">
    <source>
        <dbReference type="ARBA" id="ARBA00023163"/>
    </source>
</evidence>
<evidence type="ECO:0000256" key="1">
    <source>
        <dbReference type="ARBA" id="ARBA00010641"/>
    </source>
</evidence>
<accession>A0ABP7ZWV2</accession>
<keyword evidence="4" id="KW-0804">Transcription</keyword>
<dbReference type="RefSeq" id="WP_346085129.1">
    <property type="nucleotide sequence ID" value="NZ_BAAAZK010000002.1"/>
</dbReference>
<protein>
    <submittedName>
        <fullName evidence="7">Sigma-70 family RNA polymerase sigma factor</fullName>
    </submittedName>
</protein>
<dbReference type="Gene3D" id="1.10.10.10">
    <property type="entry name" value="Winged helix-like DNA-binding domain superfamily/Winged helix DNA-binding domain"/>
    <property type="match status" value="1"/>
</dbReference>
<dbReference type="NCBIfam" id="TIGR02937">
    <property type="entry name" value="sigma70-ECF"/>
    <property type="match status" value="1"/>
</dbReference>
<evidence type="ECO:0000259" key="5">
    <source>
        <dbReference type="Pfam" id="PF04542"/>
    </source>
</evidence>
<evidence type="ECO:0000256" key="2">
    <source>
        <dbReference type="ARBA" id="ARBA00023015"/>
    </source>
</evidence>
<dbReference type="InterPro" id="IPR039425">
    <property type="entry name" value="RNA_pol_sigma-70-like"/>
</dbReference>